<dbReference type="GO" id="GO:0005886">
    <property type="term" value="C:plasma membrane"/>
    <property type="evidence" value="ECO:0007669"/>
    <property type="project" value="UniProtKB-SubCell"/>
</dbReference>
<dbReference type="RefSeq" id="WP_055343302.1">
    <property type="nucleotide sequence ID" value="NZ_CDNI01000001.1"/>
</dbReference>
<evidence type="ECO:0000256" key="4">
    <source>
        <dbReference type="ARBA" id="ARBA00022989"/>
    </source>
</evidence>
<dbReference type="InterPro" id="IPR051598">
    <property type="entry name" value="TSUP/Inactive_protease-like"/>
</dbReference>
<name>A0A0C7L5Z1_PARSO</name>
<organism evidence="7 8">
    <name type="scientific">Paraclostridium sordellii</name>
    <name type="common">Clostridium sordellii</name>
    <dbReference type="NCBI Taxonomy" id="1505"/>
    <lineage>
        <taxon>Bacteria</taxon>
        <taxon>Bacillati</taxon>
        <taxon>Bacillota</taxon>
        <taxon>Clostridia</taxon>
        <taxon>Peptostreptococcales</taxon>
        <taxon>Peptostreptococcaceae</taxon>
        <taxon>Paraclostridium</taxon>
    </lineage>
</organism>
<evidence type="ECO:0000313" key="7">
    <source>
        <dbReference type="EMBL" id="CEP41961.1"/>
    </source>
</evidence>
<comment type="similarity">
    <text evidence="2 6">Belongs to the 4-toluene sulfonate uptake permease (TSUP) (TC 2.A.102) family.</text>
</comment>
<feature type="transmembrane region" description="Helical" evidence="6">
    <location>
        <begin position="98"/>
        <end position="116"/>
    </location>
</feature>
<feature type="transmembrane region" description="Helical" evidence="6">
    <location>
        <begin position="137"/>
        <end position="170"/>
    </location>
</feature>
<sequence>MSSIIVFIISGILAGIGIGLVGLSAASIITPMLVAILGFDAYKAIGIALSADVLAAGSSSITYFKNKNIDIKNGIVMMISTMIFTYIFSYFAKFIPSNTLGSSSIIMTILLGVKFLTKPINNSNKQNITYKNSKKQLILSVFLGVLVGIVCGVLGAGGGVMLLLVLTSILGYQLKIAVGTSVFIMSFTALTGAVAHIVHGGTDLKALLLCSICALISSKGAAKFANKTDNKKLNKTAGVFLILFGIILLLIKLLK</sequence>
<evidence type="ECO:0000256" key="5">
    <source>
        <dbReference type="ARBA" id="ARBA00023136"/>
    </source>
</evidence>
<dbReference type="PANTHER" id="PTHR43701">
    <property type="entry name" value="MEMBRANE TRANSPORTER PROTEIN MJ0441-RELATED"/>
    <property type="match status" value="1"/>
</dbReference>
<dbReference type="EMBL" id="CEKZ01000028">
    <property type="protein sequence ID" value="CEP41961.1"/>
    <property type="molecule type" value="Genomic_DNA"/>
</dbReference>
<dbReference type="PANTHER" id="PTHR43701:SF2">
    <property type="entry name" value="MEMBRANE TRANSPORTER PROTEIN YJNA-RELATED"/>
    <property type="match status" value="1"/>
</dbReference>
<feature type="transmembrane region" description="Helical" evidence="6">
    <location>
        <begin position="12"/>
        <end position="38"/>
    </location>
</feature>
<gene>
    <name evidence="7" type="ORF">R28058_33231</name>
</gene>
<keyword evidence="5 6" id="KW-0472">Membrane</keyword>
<evidence type="ECO:0000256" key="1">
    <source>
        <dbReference type="ARBA" id="ARBA00004141"/>
    </source>
</evidence>
<feature type="transmembrane region" description="Helical" evidence="6">
    <location>
        <begin position="176"/>
        <end position="199"/>
    </location>
</feature>
<evidence type="ECO:0000256" key="6">
    <source>
        <dbReference type="RuleBase" id="RU363041"/>
    </source>
</evidence>
<feature type="transmembrane region" description="Helical" evidence="6">
    <location>
        <begin position="75"/>
        <end position="92"/>
    </location>
</feature>
<protein>
    <recommendedName>
        <fullName evidence="6">Probable membrane transporter protein</fullName>
    </recommendedName>
</protein>
<dbReference type="InterPro" id="IPR002781">
    <property type="entry name" value="TM_pro_TauE-like"/>
</dbReference>
<accession>A0A0C7L5Z1</accession>
<dbReference type="Pfam" id="PF01925">
    <property type="entry name" value="TauE"/>
    <property type="match status" value="1"/>
</dbReference>
<feature type="transmembrane region" description="Helical" evidence="6">
    <location>
        <begin position="237"/>
        <end position="254"/>
    </location>
</feature>
<comment type="subcellular location">
    <subcellularLocation>
        <location evidence="6">Cell membrane</location>
        <topology evidence="6">Multi-pass membrane protein</topology>
    </subcellularLocation>
    <subcellularLocation>
        <location evidence="1">Membrane</location>
        <topology evidence="1">Multi-pass membrane protein</topology>
    </subcellularLocation>
</comment>
<dbReference type="AlphaFoldDB" id="A0A0C7L5Z1"/>
<dbReference type="OrthoDB" id="9781997at2"/>
<keyword evidence="6" id="KW-1003">Cell membrane</keyword>
<keyword evidence="3 6" id="KW-0812">Transmembrane</keyword>
<evidence type="ECO:0000256" key="3">
    <source>
        <dbReference type="ARBA" id="ARBA00022692"/>
    </source>
</evidence>
<feature type="transmembrane region" description="Helical" evidence="6">
    <location>
        <begin position="44"/>
        <end position="63"/>
    </location>
</feature>
<keyword evidence="4 6" id="KW-1133">Transmembrane helix</keyword>
<evidence type="ECO:0000256" key="2">
    <source>
        <dbReference type="ARBA" id="ARBA00009142"/>
    </source>
</evidence>
<evidence type="ECO:0000313" key="8">
    <source>
        <dbReference type="Proteomes" id="UP000049127"/>
    </source>
</evidence>
<reference evidence="7 8" key="1">
    <citation type="submission" date="2015-01" db="EMBL/GenBank/DDBJ databases">
        <authorList>
            <person name="Aslett A.Martin."/>
            <person name="De Silva Nishadi"/>
        </authorList>
    </citation>
    <scope>NUCLEOTIDE SEQUENCE [LARGE SCALE GENOMIC DNA]</scope>
    <source>
        <strain evidence="7 8">R28058</strain>
    </source>
</reference>
<proteinExistence type="inferred from homology"/>
<dbReference type="Proteomes" id="UP000049127">
    <property type="component" value="Unassembled WGS sequence"/>
</dbReference>